<dbReference type="RefSeq" id="WP_089074007.1">
    <property type="nucleotide sequence ID" value="NZ_CBCSAM010000002.1"/>
</dbReference>
<dbReference type="Gene3D" id="1.10.510.10">
    <property type="entry name" value="Transferase(Phosphotransferase) domain 1"/>
    <property type="match status" value="1"/>
</dbReference>
<dbReference type="OrthoDB" id="212517at2"/>
<sequence>MINAKVYSLLKLFCFNNKKITYIKTLKKGTLGKVHIIRVGNKKYVLKDISQVAFLFKPIAKFLKNNEEKSLLKVEEAFRNKNIDFPKLIYRNKLFNVKIYLEGEPLKKNMINDVTPQYFIRAEKIMNELHEMGIVHNDNQKKENWLINKKGHPCLIDYDIALSFKKYNQLFKYLKKQDIRHFLKLKSKFFPDLITNKQKQMIDKRNLLYWINRHFIKPIYKNFVSILFFIITFSKIKNLSSKLRINTFSLRNEKRKNC</sequence>
<name>A0A220VFI2_9GAMM</name>
<reference evidence="1 2" key="1">
    <citation type="journal article" date="2016" name="Int. J. Syst. Evol. Microbiol.">
        <title>Paraphotobacterium marinum gen. nov., sp. nov., a member of the family Vibrionaceae, isolated from surface seawater.</title>
        <authorList>
            <person name="Huang Z."/>
            <person name="Dong C."/>
            <person name="Shao Z."/>
        </authorList>
    </citation>
    <scope>NUCLEOTIDE SEQUENCE [LARGE SCALE GENOMIC DNA]</scope>
    <source>
        <strain evidence="1 2">NSCS20N07D</strain>
    </source>
</reference>
<dbReference type="AlphaFoldDB" id="A0A220VFI2"/>
<gene>
    <name evidence="1" type="ORF">CF386_08495</name>
</gene>
<evidence type="ECO:0000313" key="1">
    <source>
        <dbReference type="EMBL" id="ASK79099.1"/>
    </source>
</evidence>
<proteinExistence type="predicted"/>
<dbReference type="SUPFAM" id="SSF56112">
    <property type="entry name" value="Protein kinase-like (PK-like)"/>
    <property type="match status" value="1"/>
</dbReference>
<evidence type="ECO:0008006" key="3">
    <source>
        <dbReference type="Google" id="ProtNLM"/>
    </source>
</evidence>
<organism evidence="1 2">
    <name type="scientific">Paraphotobacterium marinum</name>
    <dbReference type="NCBI Taxonomy" id="1755811"/>
    <lineage>
        <taxon>Bacteria</taxon>
        <taxon>Pseudomonadati</taxon>
        <taxon>Pseudomonadota</taxon>
        <taxon>Gammaproteobacteria</taxon>
        <taxon>Vibrionales</taxon>
        <taxon>Vibrionaceae</taxon>
        <taxon>Paraphotobacterium</taxon>
    </lineage>
</organism>
<keyword evidence="2" id="KW-1185">Reference proteome</keyword>
<dbReference type="EMBL" id="CP022356">
    <property type="protein sequence ID" value="ASK79099.1"/>
    <property type="molecule type" value="Genomic_DNA"/>
</dbReference>
<dbReference type="KEGG" id="pmai:CF386_08495"/>
<protein>
    <recommendedName>
        <fullName evidence="3">Protein kinase domain-containing protein</fullName>
    </recommendedName>
</protein>
<evidence type="ECO:0000313" key="2">
    <source>
        <dbReference type="Proteomes" id="UP000242175"/>
    </source>
</evidence>
<accession>A0A220VFI2</accession>
<dbReference type="InterPro" id="IPR011009">
    <property type="entry name" value="Kinase-like_dom_sf"/>
</dbReference>
<dbReference type="Gene3D" id="3.30.200.20">
    <property type="entry name" value="Phosphorylase Kinase, domain 1"/>
    <property type="match status" value="1"/>
</dbReference>
<dbReference type="Proteomes" id="UP000242175">
    <property type="component" value="Chromosome small"/>
</dbReference>